<dbReference type="RefSeq" id="WP_066611758.1">
    <property type="nucleotide sequence ID" value="NZ_LQQU01000017.1"/>
</dbReference>
<dbReference type="AlphaFoldDB" id="A0A161SAK0"/>
<dbReference type="OrthoDB" id="8686772at2"/>
<proteinExistence type="predicted"/>
<name>A0A161SAK0_9NEIS</name>
<comment type="caution">
    <text evidence="1">The sequence shown here is derived from an EMBL/GenBank/DDBJ whole genome shotgun (WGS) entry which is preliminary data.</text>
</comment>
<gene>
    <name evidence="1" type="ORF">AVW16_10475</name>
</gene>
<sequence>MAGRPLTAAERALVAALYRDAIDPAPLRLVGRARFPLWRRPLAWRNTLWLTARWYRDDYAACLARLAAGSANVAEMAALHVWLHELVHVWQAQQGAPLLTRGFVVGAVAALPLAADPYQYALAGRRFADYGLEQQAALWSDYQMLSLLPASAPLAHRLARDHAGWRRALARERDAAAALEAHRPALLADYRAVLAEPLADPCCYRGQAACLGRLSPLTSDSCWRSRSR</sequence>
<dbReference type="STRING" id="1452487.AVW16_10475"/>
<evidence type="ECO:0000313" key="1">
    <source>
        <dbReference type="EMBL" id="KZE32803.1"/>
    </source>
</evidence>
<organism evidence="1 2">
    <name type="scientific">Crenobacter luteus</name>
    <dbReference type="NCBI Taxonomy" id="1452487"/>
    <lineage>
        <taxon>Bacteria</taxon>
        <taxon>Pseudomonadati</taxon>
        <taxon>Pseudomonadota</taxon>
        <taxon>Betaproteobacteria</taxon>
        <taxon>Neisseriales</taxon>
        <taxon>Neisseriaceae</taxon>
        <taxon>Crenobacter</taxon>
    </lineage>
</organism>
<evidence type="ECO:0000313" key="2">
    <source>
        <dbReference type="Proteomes" id="UP000076625"/>
    </source>
</evidence>
<reference evidence="2" key="1">
    <citation type="submission" date="2016-01" db="EMBL/GenBank/DDBJ databases">
        <title>Draft genome of Chromobacterium sp. F49.</title>
        <authorList>
            <person name="Hong K.W."/>
        </authorList>
    </citation>
    <scope>NUCLEOTIDE SEQUENCE [LARGE SCALE GENOMIC DNA]</scope>
    <source>
        <strain evidence="2">CN10</strain>
    </source>
</reference>
<dbReference type="Proteomes" id="UP000076625">
    <property type="component" value="Unassembled WGS sequence"/>
</dbReference>
<keyword evidence="2" id="KW-1185">Reference proteome</keyword>
<dbReference type="EMBL" id="LQQU01000017">
    <property type="protein sequence ID" value="KZE32803.1"/>
    <property type="molecule type" value="Genomic_DNA"/>
</dbReference>
<protein>
    <submittedName>
        <fullName evidence="1">Uncharacterized protein</fullName>
    </submittedName>
</protein>
<accession>A0A161SAK0</accession>